<evidence type="ECO:0000313" key="2">
    <source>
        <dbReference type="EMBL" id="KAF1986061.1"/>
    </source>
</evidence>
<protein>
    <submittedName>
        <fullName evidence="2">Uncharacterized protein</fullName>
    </submittedName>
</protein>
<feature type="region of interest" description="Disordered" evidence="1">
    <location>
        <begin position="1"/>
        <end position="76"/>
    </location>
</feature>
<dbReference type="Proteomes" id="UP000800041">
    <property type="component" value="Unassembled WGS sequence"/>
</dbReference>
<sequence length="236" mass="25955">MEKGAKTMPPSSTVQNLEEMQITGVPSQPTQTEPSGGSKKRTWEDTNGDNQDTSTTQAAKHQKLTDEENDDDSILPSGAVQVVPAPFSQSMSQDCAPNNTNLSVVSPSAPAHAEAGEQVIPHGPLLQPLSQTPSQPSLHTSQQPSTHTFHNCFLNPHFHLFNPHLRHSRPPSTFITPRCRQHLLFLCQISLCSSEILFFQPLHSPLLRPMSSCRRLSRHPQAANPPSLSPNVQVMW</sequence>
<organism evidence="2 3">
    <name type="scientific">Aulographum hederae CBS 113979</name>
    <dbReference type="NCBI Taxonomy" id="1176131"/>
    <lineage>
        <taxon>Eukaryota</taxon>
        <taxon>Fungi</taxon>
        <taxon>Dikarya</taxon>
        <taxon>Ascomycota</taxon>
        <taxon>Pezizomycotina</taxon>
        <taxon>Dothideomycetes</taxon>
        <taxon>Pleosporomycetidae</taxon>
        <taxon>Aulographales</taxon>
        <taxon>Aulographaceae</taxon>
    </lineage>
</organism>
<feature type="compositionally biased region" description="Polar residues" evidence="1">
    <location>
        <begin position="224"/>
        <end position="236"/>
    </location>
</feature>
<feature type="region of interest" description="Disordered" evidence="1">
    <location>
        <begin position="88"/>
        <end position="145"/>
    </location>
</feature>
<gene>
    <name evidence="2" type="ORF">K402DRAFT_98388</name>
</gene>
<dbReference type="EMBL" id="ML977159">
    <property type="protein sequence ID" value="KAF1986061.1"/>
    <property type="molecule type" value="Genomic_DNA"/>
</dbReference>
<evidence type="ECO:0000313" key="3">
    <source>
        <dbReference type="Proteomes" id="UP000800041"/>
    </source>
</evidence>
<feature type="compositionally biased region" description="Polar residues" evidence="1">
    <location>
        <begin position="128"/>
        <end position="145"/>
    </location>
</feature>
<feature type="region of interest" description="Disordered" evidence="1">
    <location>
        <begin position="217"/>
        <end position="236"/>
    </location>
</feature>
<accession>A0A6G1GYM6</accession>
<dbReference type="AlphaFoldDB" id="A0A6G1GYM6"/>
<evidence type="ECO:0000256" key="1">
    <source>
        <dbReference type="SAM" id="MobiDB-lite"/>
    </source>
</evidence>
<proteinExistence type="predicted"/>
<feature type="compositionally biased region" description="Polar residues" evidence="1">
    <location>
        <begin position="88"/>
        <end position="106"/>
    </location>
</feature>
<keyword evidence="3" id="KW-1185">Reference proteome</keyword>
<name>A0A6G1GYM6_9PEZI</name>
<feature type="compositionally biased region" description="Polar residues" evidence="1">
    <location>
        <begin position="48"/>
        <end position="59"/>
    </location>
</feature>
<feature type="compositionally biased region" description="Polar residues" evidence="1">
    <location>
        <begin position="9"/>
        <end position="35"/>
    </location>
</feature>
<reference evidence="2" key="1">
    <citation type="journal article" date="2020" name="Stud. Mycol.">
        <title>101 Dothideomycetes genomes: a test case for predicting lifestyles and emergence of pathogens.</title>
        <authorList>
            <person name="Haridas S."/>
            <person name="Albert R."/>
            <person name="Binder M."/>
            <person name="Bloem J."/>
            <person name="Labutti K."/>
            <person name="Salamov A."/>
            <person name="Andreopoulos B."/>
            <person name="Baker S."/>
            <person name="Barry K."/>
            <person name="Bills G."/>
            <person name="Bluhm B."/>
            <person name="Cannon C."/>
            <person name="Castanera R."/>
            <person name="Culley D."/>
            <person name="Daum C."/>
            <person name="Ezra D."/>
            <person name="Gonzalez J."/>
            <person name="Henrissat B."/>
            <person name="Kuo A."/>
            <person name="Liang C."/>
            <person name="Lipzen A."/>
            <person name="Lutzoni F."/>
            <person name="Magnuson J."/>
            <person name="Mondo S."/>
            <person name="Nolan M."/>
            <person name="Ohm R."/>
            <person name="Pangilinan J."/>
            <person name="Park H.-J."/>
            <person name="Ramirez L."/>
            <person name="Alfaro M."/>
            <person name="Sun H."/>
            <person name="Tritt A."/>
            <person name="Yoshinaga Y."/>
            <person name="Zwiers L.-H."/>
            <person name="Turgeon B."/>
            <person name="Goodwin S."/>
            <person name="Spatafora J."/>
            <person name="Crous P."/>
            <person name="Grigoriev I."/>
        </authorList>
    </citation>
    <scope>NUCLEOTIDE SEQUENCE</scope>
    <source>
        <strain evidence="2">CBS 113979</strain>
    </source>
</reference>